<dbReference type="EC" id="4.1.1.25" evidence="2"/>
<accession>A0A812APH1</accession>
<evidence type="ECO:0000313" key="3">
    <source>
        <dbReference type="Proteomes" id="UP000597762"/>
    </source>
</evidence>
<gene>
    <name evidence="2" type="ORF">SPHA_2278</name>
</gene>
<dbReference type="InterPro" id="IPR015422">
    <property type="entry name" value="PyrdxlP-dep_Trfase_small"/>
</dbReference>
<keyword evidence="3" id="KW-1185">Reference proteome</keyword>
<name>A0A812APH1_ACAPH</name>
<protein>
    <submittedName>
        <fullName evidence="2">TDC-1</fullName>
        <ecNumber evidence="2">4.1.1.25</ecNumber>
    </submittedName>
</protein>
<keyword evidence="2" id="KW-0456">Lyase</keyword>
<reference evidence="2" key="1">
    <citation type="submission" date="2021-01" db="EMBL/GenBank/DDBJ databases">
        <authorList>
            <person name="Li R."/>
            <person name="Bekaert M."/>
        </authorList>
    </citation>
    <scope>NUCLEOTIDE SEQUENCE</scope>
    <source>
        <strain evidence="2">Farmed</strain>
    </source>
</reference>
<dbReference type="AlphaFoldDB" id="A0A812APH1"/>
<proteinExistence type="predicted"/>
<evidence type="ECO:0000256" key="1">
    <source>
        <dbReference type="SAM" id="MobiDB-lite"/>
    </source>
</evidence>
<dbReference type="Proteomes" id="UP000597762">
    <property type="component" value="Unassembled WGS sequence"/>
</dbReference>
<organism evidence="2 3">
    <name type="scientific">Acanthosepion pharaonis</name>
    <name type="common">Pharaoh cuttlefish</name>
    <name type="synonym">Sepia pharaonis</name>
    <dbReference type="NCBI Taxonomy" id="158019"/>
    <lineage>
        <taxon>Eukaryota</taxon>
        <taxon>Metazoa</taxon>
        <taxon>Spiralia</taxon>
        <taxon>Lophotrochozoa</taxon>
        <taxon>Mollusca</taxon>
        <taxon>Cephalopoda</taxon>
        <taxon>Coleoidea</taxon>
        <taxon>Decapodiformes</taxon>
        <taxon>Sepiida</taxon>
        <taxon>Sepiina</taxon>
        <taxon>Sepiidae</taxon>
        <taxon>Acanthosepion</taxon>
    </lineage>
</organism>
<feature type="compositionally biased region" description="Low complexity" evidence="1">
    <location>
        <begin position="129"/>
        <end position="140"/>
    </location>
</feature>
<dbReference type="Gene3D" id="3.90.1150.10">
    <property type="entry name" value="Aspartate Aminotransferase, domain 1"/>
    <property type="match status" value="1"/>
</dbReference>
<feature type="compositionally biased region" description="Basic and acidic residues" evidence="1">
    <location>
        <begin position="118"/>
        <end position="128"/>
    </location>
</feature>
<dbReference type="OrthoDB" id="6288883at2759"/>
<feature type="region of interest" description="Disordered" evidence="1">
    <location>
        <begin position="106"/>
        <end position="156"/>
    </location>
</feature>
<sequence length="156" mass="17954">MVPALVNEHYIIRFAICAQNAVDEDIHYAWSCITQMADDLLATQLRETSAKEMRRLTSSGTSEEDEPAEEEVFLEFDKEIIYDNQQLNFQRARMRRNMFLRMVSDPKSCCTRPWKSFSADDHWSRRTSESQSEGGSSSNSSDKHSPKSPKKLSLPL</sequence>
<dbReference type="GO" id="GO:0004837">
    <property type="term" value="F:tyrosine decarboxylase activity"/>
    <property type="evidence" value="ECO:0007669"/>
    <property type="project" value="UniProtKB-EC"/>
</dbReference>
<comment type="caution">
    <text evidence="2">The sequence shown here is derived from an EMBL/GenBank/DDBJ whole genome shotgun (WGS) entry which is preliminary data.</text>
</comment>
<dbReference type="EMBL" id="CAHIKZ030000063">
    <property type="protein sequence ID" value="CAE1147971.1"/>
    <property type="molecule type" value="Genomic_DNA"/>
</dbReference>
<evidence type="ECO:0000313" key="2">
    <source>
        <dbReference type="EMBL" id="CAE1147971.1"/>
    </source>
</evidence>